<accession>D7E3N8</accession>
<dbReference type="EMBL" id="CP002059">
    <property type="protein sequence ID" value="ADI65207.1"/>
    <property type="molecule type" value="Genomic_DNA"/>
</dbReference>
<sequence length="83" mass="9046">MSNQIIMFDLLEELSIEAQELLTGGENTSPSSGLPGTGNQSNPPGTSNQPNLPYNTGRKGATGYIVPDDNPNNYYTWRLDKPF</sequence>
<dbReference type="Proteomes" id="UP000001511">
    <property type="component" value="Chromosome"/>
</dbReference>
<evidence type="ECO:0000256" key="1">
    <source>
        <dbReference type="SAM" id="MobiDB-lite"/>
    </source>
</evidence>
<feature type="region of interest" description="Disordered" evidence="1">
    <location>
        <begin position="21"/>
        <end position="67"/>
    </location>
</feature>
<name>D7E3N8_NOSA0</name>
<proteinExistence type="predicted"/>
<gene>
    <name evidence="2" type="ordered locus">Aazo_3631</name>
</gene>
<keyword evidence="3" id="KW-1185">Reference proteome</keyword>
<evidence type="ECO:0000313" key="3">
    <source>
        <dbReference type="Proteomes" id="UP000001511"/>
    </source>
</evidence>
<dbReference type="HOGENOM" id="CLU_2539199_0_0_3"/>
<reference evidence="2 3" key="1">
    <citation type="journal article" date="2010" name="PLoS ONE">
        <title>Genome erosion in a nitrogen-fixing vertically transmitted endosymbiotic multicellular cyanobacterium.</title>
        <authorList>
            <person name="Ran L."/>
            <person name="Larsson J."/>
            <person name="Vigil-Stenman T."/>
            <person name="Nylander J.A."/>
            <person name="Ininbergs K."/>
            <person name="Zheng W.W."/>
            <person name="Lapidus A."/>
            <person name="Lowry S."/>
            <person name="Haselkorn R."/>
            <person name="Bergman B."/>
        </authorList>
    </citation>
    <scope>NUCLEOTIDE SEQUENCE [LARGE SCALE GENOMIC DNA]</scope>
    <source>
        <strain evidence="2 3">0708</strain>
    </source>
</reference>
<dbReference type="AlphaFoldDB" id="D7E3N8"/>
<evidence type="ECO:0000313" key="2">
    <source>
        <dbReference type="EMBL" id="ADI65207.1"/>
    </source>
</evidence>
<protein>
    <submittedName>
        <fullName evidence="2">Uncharacterized protein</fullName>
    </submittedName>
</protein>
<feature type="compositionally biased region" description="Polar residues" evidence="1">
    <location>
        <begin position="25"/>
        <end position="54"/>
    </location>
</feature>
<dbReference type="KEGG" id="naz:Aazo_3631"/>
<dbReference type="RefSeq" id="WP_013192221.1">
    <property type="nucleotide sequence ID" value="NC_014248.1"/>
</dbReference>
<organism evidence="2 3">
    <name type="scientific">Nostoc azollae (strain 0708)</name>
    <name type="common">Anabaena azollae (strain 0708)</name>
    <dbReference type="NCBI Taxonomy" id="551115"/>
    <lineage>
        <taxon>Bacteria</taxon>
        <taxon>Bacillati</taxon>
        <taxon>Cyanobacteriota</taxon>
        <taxon>Cyanophyceae</taxon>
        <taxon>Nostocales</taxon>
        <taxon>Nostocaceae</taxon>
        <taxon>Trichormus</taxon>
    </lineage>
</organism>